<dbReference type="AlphaFoldDB" id="A0A0R3UKX6"/>
<evidence type="ECO:0000313" key="2">
    <source>
        <dbReference type="EMBL" id="VDD82291.1"/>
    </source>
</evidence>
<accession>A0A0R3UKX6</accession>
<keyword evidence="3" id="KW-1185">Reference proteome</keyword>
<dbReference type="OrthoDB" id="6261256at2759"/>
<sequence length="112" mass="13063">MLPRFLWMLGCSFLLLQVVGTPRGAAAAPTLFGKSEVEELPEEQVLRQYLELLRFRSLMDDDEDAESVDKRARFHPRLGKRKINFYSRLGRIVIPRTKDFVEPRYLKKPKAV</sequence>
<feature type="signal peptide" evidence="1">
    <location>
        <begin position="1"/>
        <end position="20"/>
    </location>
</feature>
<dbReference type="EMBL" id="UXSR01005486">
    <property type="protein sequence ID" value="VDD82291.1"/>
    <property type="molecule type" value="Genomic_DNA"/>
</dbReference>
<protein>
    <submittedName>
        <fullName evidence="2">Uncharacterized protein</fullName>
    </submittedName>
</protein>
<dbReference type="Proteomes" id="UP000267029">
    <property type="component" value="Unassembled WGS sequence"/>
</dbReference>
<feature type="chain" id="PRO_5030017553" evidence="1">
    <location>
        <begin position="21"/>
        <end position="112"/>
    </location>
</feature>
<gene>
    <name evidence="2" type="ORF">MCOS_LOCUS8294</name>
</gene>
<name>A0A0R3UKX6_MESCO</name>
<organism evidence="2 3">
    <name type="scientific">Mesocestoides corti</name>
    <name type="common">Flatworm</name>
    <dbReference type="NCBI Taxonomy" id="53468"/>
    <lineage>
        <taxon>Eukaryota</taxon>
        <taxon>Metazoa</taxon>
        <taxon>Spiralia</taxon>
        <taxon>Lophotrochozoa</taxon>
        <taxon>Platyhelminthes</taxon>
        <taxon>Cestoda</taxon>
        <taxon>Eucestoda</taxon>
        <taxon>Cyclophyllidea</taxon>
        <taxon>Mesocestoididae</taxon>
        <taxon>Mesocestoides</taxon>
    </lineage>
</organism>
<evidence type="ECO:0000313" key="3">
    <source>
        <dbReference type="Proteomes" id="UP000267029"/>
    </source>
</evidence>
<proteinExistence type="predicted"/>
<evidence type="ECO:0000256" key="1">
    <source>
        <dbReference type="SAM" id="SignalP"/>
    </source>
</evidence>
<reference evidence="2 3" key="1">
    <citation type="submission" date="2018-10" db="EMBL/GenBank/DDBJ databases">
        <authorList>
            <consortium name="Pathogen Informatics"/>
        </authorList>
    </citation>
    <scope>NUCLEOTIDE SEQUENCE [LARGE SCALE GENOMIC DNA]</scope>
</reference>
<keyword evidence="1" id="KW-0732">Signal</keyword>